<dbReference type="SUPFAM" id="SSF52151">
    <property type="entry name" value="FabD/lysophospholipase-like"/>
    <property type="match status" value="1"/>
</dbReference>
<dbReference type="SMART" id="SM00827">
    <property type="entry name" value="PKS_AT"/>
    <property type="match status" value="1"/>
</dbReference>
<dbReference type="PANTHER" id="PTHR43775">
    <property type="entry name" value="FATTY ACID SYNTHASE"/>
    <property type="match status" value="1"/>
</dbReference>
<evidence type="ECO:0000256" key="1">
    <source>
        <dbReference type="ARBA" id="ARBA00022679"/>
    </source>
</evidence>
<protein>
    <submittedName>
        <fullName evidence="4">Beta-ketoacyl synthase</fullName>
    </submittedName>
</protein>
<dbReference type="Pfam" id="PF00698">
    <property type="entry name" value="Acyl_transf_1"/>
    <property type="match status" value="1"/>
</dbReference>
<feature type="domain" description="Malonyl-CoA:ACP transacylase (MAT)" evidence="3">
    <location>
        <begin position="1"/>
        <end position="173"/>
    </location>
</feature>
<dbReference type="InterPro" id="IPR014043">
    <property type="entry name" value="Acyl_transferase_dom"/>
</dbReference>
<evidence type="ECO:0000256" key="2">
    <source>
        <dbReference type="ARBA" id="ARBA00023268"/>
    </source>
</evidence>
<dbReference type="Gene3D" id="6.10.140.1830">
    <property type="match status" value="1"/>
</dbReference>
<reference evidence="4" key="1">
    <citation type="submission" date="2014-05" db="EMBL/GenBank/DDBJ databases">
        <authorList>
            <person name="Horn Fabian"/>
        </authorList>
    </citation>
    <scope>NUCLEOTIDE SEQUENCE</scope>
</reference>
<dbReference type="GO" id="GO:0004312">
    <property type="term" value="F:fatty acid synthase activity"/>
    <property type="evidence" value="ECO:0007669"/>
    <property type="project" value="TreeGrafter"/>
</dbReference>
<dbReference type="EMBL" id="LK022848">
    <property type="protein sequence ID" value="CDR03037.1"/>
    <property type="molecule type" value="Genomic_DNA"/>
</dbReference>
<evidence type="ECO:0000313" key="4">
    <source>
        <dbReference type="EMBL" id="CDR03037.1"/>
    </source>
</evidence>
<sequence>MVAVEASEEEVSGSLAGREAEVSVAAVNGPTAVVIAGDEAAALEIAGQWAERGRKTRRLRVSHAFHSPRMEAMLDDFRGVVSGLSFRAPSIALVSNVTGEAADAAEVCSPEYWVRHVREAVRFADGVRALEKLGVTRFVEVGPDGVLSAMARDCLVADAGSASVVVPGLRKDRPEVQALTAALAELHVHGVAVGWEQVFAGRGARKVELPTYAFQRQRYWLEDRAESSGGSGAVDSVDARFWDAVEREDLEALAEALDVDGGFAGRVAARAVLVPPSAA</sequence>
<organism evidence="4">
    <name type="scientific">Streptomyces iranensis</name>
    <dbReference type="NCBI Taxonomy" id="576784"/>
    <lineage>
        <taxon>Bacteria</taxon>
        <taxon>Bacillati</taxon>
        <taxon>Actinomycetota</taxon>
        <taxon>Actinomycetes</taxon>
        <taxon>Kitasatosporales</taxon>
        <taxon>Streptomycetaceae</taxon>
        <taxon>Streptomyces</taxon>
        <taxon>Streptomyces violaceusniger group</taxon>
    </lineage>
</organism>
<dbReference type="Gene3D" id="3.30.70.3290">
    <property type="match status" value="1"/>
</dbReference>
<proteinExistence type="predicted"/>
<dbReference type="AlphaFoldDB" id="A0A060ZDD5"/>
<dbReference type="Pfam" id="PF18369">
    <property type="entry name" value="PKS_DE"/>
    <property type="match status" value="1"/>
</dbReference>
<dbReference type="InterPro" id="IPR041618">
    <property type="entry name" value="PKS_DE"/>
</dbReference>
<dbReference type="HOGENOM" id="CLU_997199_0_0_11"/>
<keyword evidence="2" id="KW-0511">Multifunctional enzyme</keyword>
<keyword evidence="1" id="KW-0808">Transferase</keyword>
<evidence type="ECO:0000259" key="3">
    <source>
        <dbReference type="SMART" id="SM00827"/>
    </source>
</evidence>
<dbReference type="InterPro" id="IPR050091">
    <property type="entry name" value="PKS_NRPS_Biosynth_Enz"/>
</dbReference>
<dbReference type="GO" id="GO:0006633">
    <property type="term" value="P:fatty acid biosynthetic process"/>
    <property type="evidence" value="ECO:0007669"/>
    <property type="project" value="TreeGrafter"/>
</dbReference>
<dbReference type="InterPro" id="IPR016035">
    <property type="entry name" value="Acyl_Trfase/lysoPLipase"/>
</dbReference>
<accession>A0A060ZDD5</accession>
<name>A0A060ZDD5_9ACTN</name>
<dbReference type="InterPro" id="IPR001227">
    <property type="entry name" value="Ac_transferase_dom_sf"/>
</dbReference>
<dbReference type="Gene3D" id="3.40.366.10">
    <property type="entry name" value="Malonyl-Coenzyme A Acyl Carrier Protein, domain 2"/>
    <property type="match status" value="1"/>
</dbReference>
<dbReference type="PANTHER" id="PTHR43775:SF51">
    <property type="entry name" value="INACTIVE PHENOLPHTHIOCEROL SYNTHESIS POLYKETIDE SYNTHASE TYPE I PKS1-RELATED"/>
    <property type="match status" value="1"/>
</dbReference>
<gene>
    <name evidence="4" type="ORF">SIRAN1035</name>
</gene>